<dbReference type="Proteomes" id="UP000054007">
    <property type="component" value="Unassembled WGS sequence"/>
</dbReference>
<feature type="transmembrane region" description="Helical" evidence="1">
    <location>
        <begin position="12"/>
        <end position="36"/>
    </location>
</feature>
<dbReference type="EMBL" id="KN880443">
    <property type="protein sequence ID" value="KIY72439.1"/>
    <property type="molecule type" value="Genomic_DNA"/>
</dbReference>
<name>A0A0D7BQJ0_9AGAR</name>
<accession>A0A0D7BQJ0</accession>
<evidence type="ECO:0000256" key="1">
    <source>
        <dbReference type="SAM" id="Phobius"/>
    </source>
</evidence>
<evidence type="ECO:0000313" key="2">
    <source>
        <dbReference type="EMBL" id="KIY72439.1"/>
    </source>
</evidence>
<dbReference type="AlphaFoldDB" id="A0A0D7BQJ0"/>
<evidence type="ECO:0000313" key="3">
    <source>
        <dbReference type="Proteomes" id="UP000054007"/>
    </source>
</evidence>
<protein>
    <submittedName>
        <fullName evidence="2">Uncharacterized protein</fullName>
    </submittedName>
</protein>
<keyword evidence="1" id="KW-1133">Transmembrane helix</keyword>
<keyword evidence="1" id="KW-0812">Transmembrane</keyword>
<keyword evidence="3" id="KW-1185">Reference proteome</keyword>
<sequence>MRNTVINPRHTVHAFVVYMTIRPFLLLLFTFLRGLFVVALVDYGRSGAECVLHTARTSYTIHKQTLTGKHDCTHHAPYQWIAILGLVRRWLLSLNEHLRVGAHCTVHLNL</sequence>
<keyword evidence="1" id="KW-0472">Membrane</keyword>
<gene>
    <name evidence="2" type="ORF">CYLTODRAFT_36535</name>
</gene>
<organism evidence="2 3">
    <name type="scientific">Cylindrobasidium torrendii FP15055 ss-10</name>
    <dbReference type="NCBI Taxonomy" id="1314674"/>
    <lineage>
        <taxon>Eukaryota</taxon>
        <taxon>Fungi</taxon>
        <taxon>Dikarya</taxon>
        <taxon>Basidiomycota</taxon>
        <taxon>Agaricomycotina</taxon>
        <taxon>Agaricomycetes</taxon>
        <taxon>Agaricomycetidae</taxon>
        <taxon>Agaricales</taxon>
        <taxon>Marasmiineae</taxon>
        <taxon>Physalacriaceae</taxon>
        <taxon>Cylindrobasidium</taxon>
    </lineage>
</organism>
<proteinExistence type="predicted"/>
<reference evidence="2 3" key="1">
    <citation type="journal article" date="2015" name="Fungal Genet. Biol.">
        <title>Evolution of novel wood decay mechanisms in Agaricales revealed by the genome sequences of Fistulina hepatica and Cylindrobasidium torrendii.</title>
        <authorList>
            <person name="Floudas D."/>
            <person name="Held B.W."/>
            <person name="Riley R."/>
            <person name="Nagy L.G."/>
            <person name="Koehler G."/>
            <person name="Ransdell A.S."/>
            <person name="Younus H."/>
            <person name="Chow J."/>
            <person name="Chiniquy J."/>
            <person name="Lipzen A."/>
            <person name="Tritt A."/>
            <person name="Sun H."/>
            <person name="Haridas S."/>
            <person name="LaButti K."/>
            <person name="Ohm R.A."/>
            <person name="Kues U."/>
            <person name="Blanchette R.A."/>
            <person name="Grigoriev I.V."/>
            <person name="Minto R.E."/>
            <person name="Hibbett D.S."/>
        </authorList>
    </citation>
    <scope>NUCLEOTIDE SEQUENCE [LARGE SCALE GENOMIC DNA]</scope>
    <source>
        <strain evidence="2 3">FP15055 ss-10</strain>
    </source>
</reference>